<proteinExistence type="predicted"/>
<dbReference type="InterPro" id="IPR018721">
    <property type="entry name" value="DUF2252"/>
</dbReference>
<dbReference type="RefSeq" id="WP_264327029.1">
    <property type="nucleotide sequence ID" value="NZ_JADEXQ010000093.1"/>
</dbReference>
<evidence type="ECO:0000313" key="1">
    <source>
        <dbReference type="EMBL" id="MBE9032210.1"/>
    </source>
</evidence>
<comment type="caution">
    <text evidence="1">The sequence shown here is derived from an EMBL/GenBank/DDBJ whole genome shotgun (WGS) entry which is preliminary data.</text>
</comment>
<accession>A0A928Z6G5</accession>
<keyword evidence="2" id="KW-1185">Reference proteome</keyword>
<gene>
    <name evidence="1" type="ORF">IQ266_20940</name>
</gene>
<dbReference type="Pfam" id="PF10009">
    <property type="entry name" value="DUF2252"/>
    <property type="match status" value="1"/>
</dbReference>
<reference evidence="1" key="1">
    <citation type="submission" date="2020-10" db="EMBL/GenBank/DDBJ databases">
        <authorList>
            <person name="Castelo-Branco R."/>
            <person name="Eusebio N."/>
            <person name="Adriana R."/>
            <person name="Vieira A."/>
            <person name="Brugerolle De Fraissinette N."/>
            <person name="Rezende De Castro R."/>
            <person name="Schneider M.P."/>
            <person name="Vasconcelos V."/>
            <person name="Leao P.N."/>
        </authorList>
    </citation>
    <scope>NUCLEOTIDE SEQUENCE</scope>
    <source>
        <strain evidence="1">LEGE 11480</strain>
    </source>
</reference>
<dbReference type="PANTHER" id="PTHR39441">
    <property type="entry name" value="DUF2252 DOMAIN-CONTAINING PROTEIN"/>
    <property type="match status" value="1"/>
</dbReference>
<sequence length="412" mass="46580">MVTRDVVDRIVKFNADRQIDGVQRKYAAMANDPFSFFRGTCHLFYQDLATPDAQPIHATPPVWICGDLHLQNFGSFKGDDRLVYFDLNDFDEALLAPCGWELVRLLTSLFVAREVTDLDRDATQTLAQLFLTSYTTELLTGKSRTIHRETATGVVAKLLEDLRKRDRPKFLNKRSVSDGQLRQFKFKSGKTEPISDAIATQIQDCIQQWAATTAKPEFYKILDIAHRIAGNGSLGLERYIILVQGKGSPDQNYCLDLKASRPSSLQPYLSQSCPEIRQPNWSTNADRIVAIQQRFQESPPALLHPLQLRQKSFVLRELQPTADKVDLPKHSGKLKRLGKLVETMAQVTAWGQLRSSGRAGSTIADELIDFAQRARQWHPALLQYAAQYAQQVHADHAQFQQAWQSGVLHPPK</sequence>
<dbReference type="Proteomes" id="UP000625316">
    <property type="component" value="Unassembled WGS sequence"/>
</dbReference>
<dbReference type="EMBL" id="JADEXQ010000093">
    <property type="protein sequence ID" value="MBE9032210.1"/>
    <property type="molecule type" value="Genomic_DNA"/>
</dbReference>
<dbReference type="PANTHER" id="PTHR39441:SF1">
    <property type="entry name" value="DUF2252 DOMAIN-CONTAINING PROTEIN"/>
    <property type="match status" value="1"/>
</dbReference>
<dbReference type="AlphaFoldDB" id="A0A928Z6G5"/>
<evidence type="ECO:0000313" key="2">
    <source>
        <dbReference type="Proteomes" id="UP000625316"/>
    </source>
</evidence>
<organism evidence="1 2">
    <name type="scientific">Romeriopsis navalis LEGE 11480</name>
    <dbReference type="NCBI Taxonomy" id="2777977"/>
    <lineage>
        <taxon>Bacteria</taxon>
        <taxon>Bacillati</taxon>
        <taxon>Cyanobacteriota</taxon>
        <taxon>Cyanophyceae</taxon>
        <taxon>Leptolyngbyales</taxon>
        <taxon>Leptolyngbyaceae</taxon>
        <taxon>Romeriopsis</taxon>
        <taxon>Romeriopsis navalis</taxon>
    </lineage>
</organism>
<name>A0A928Z6G5_9CYAN</name>
<protein>
    <submittedName>
        <fullName evidence="1">DUF2252 domain-containing protein</fullName>
    </submittedName>
</protein>